<protein>
    <submittedName>
        <fullName evidence="2">Phage baseplate assembly protein V</fullName>
    </submittedName>
</protein>
<sequence>MTTTFYAPRYDIRVSGLTVAADIGEQVLDLTVETDLDLAGTFALTLRNPDNALLDSALFDLGKTVEIHIGYGDELVPAFLGEICALEPSFPSDGPPVVRISGYDKSYKMRRNQPEPTEYAFVNDSVVAARIAVENGLIPLIDPTPGLHRKLIQAESDMAFLKSRAERYFMDVYVQWDRLHFQYPRPRTAAHVLEWGRNLSSFSPKISSAGLAGIQVIRGYNQELAQTIVGMAMAFDFDMTDIEERLGSSAMDLLTSLVRKGIRTHKVENPLDAMVLAKSMLATLLEGLYEGSGSCIGVPALTAGDYIAIRGVGKRFSGTYRARKVTHRLGESGFHTEFEITQRSHSSIMSLLRKQIVEEPSPNKAERFFGVWVATVVDNKELMDVPPQIPTGRVKLAYPGLSATITSGWAPCARPMGGKNMGFYALPEIGEQVLIGFENGELAHPYVLGSLSSALALPPGGNTDGMNTKRIIKSRAGHTITFDDTLDVGKLRIEDKLGSSITLDATDGTITIDARTTLNLSATAAISLEVGGTSIKLLPGQVIIT</sequence>
<dbReference type="Pfam" id="PF04717">
    <property type="entry name" value="Phage_base_V"/>
    <property type="match status" value="1"/>
</dbReference>
<dbReference type="EMBL" id="JBFAKC010000016">
    <property type="protein sequence ID" value="MEV0711573.1"/>
    <property type="molecule type" value="Genomic_DNA"/>
</dbReference>
<dbReference type="RefSeq" id="WP_357788056.1">
    <property type="nucleotide sequence ID" value="NZ_JBFAKC010000016.1"/>
</dbReference>
<feature type="domain" description="Gp5/Type VI secretion system Vgr protein OB-fold" evidence="1">
    <location>
        <begin position="390"/>
        <end position="451"/>
    </location>
</feature>
<evidence type="ECO:0000313" key="2">
    <source>
        <dbReference type="EMBL" id="MEV0711573.1"/>
    </source>
</evidence>
<reference evidence="2 3" key="1">
    <citation type="submission" date="2024-06" db="EMBL/GenBank/DDBJ databases">
        <title>The Natural Products Discovery Center: Release of the First 8490 Sequenced Strains for Exploring Actinobacteria Biosynthetic Diversity.</title>
        <authorList>
            <person name="Kalkreuter E."/>
            <person name="Kautsar S.A."/>
            <person name="Yang D."/>
            <person name="Bader C.D."/>
            <person name="Teijaro C.N."/>
            <person name="Fluegel L."/>
            <person name="Davis C.M."/>
            <person name="Simpson J.R."/>
            <person name="Lauterbach L."/>
            <person name="Steele A.D."/>
            <person name="Gui C."/>
            <person name="Meng S."/>
            <person name="Li G."/>
            <person name="Viehrig K."/>
            <person name="Ye F."/>
            <person name="Su P."/>
            <person name="Kiefer A.F."/>
            <person name="Nichols A."/>
            <person name="Cepeda A.J."/>
            <person name="Yan W."/>
            <person name="Fan B."/>
            <person name="Jiang Y."/>
            <person name="Adhikari A."/>
            <person name="Zheng C.-J."/>
            <person name="Schuster L."/>
            <person name="Cowan T.M."/>
            <person name="Smanski M.J."/>
            <person name="Chevrette M.G."/>
            <person name="De Carvalho L.P.S."/>
            <person name="Shen B."/>
        </authorList>
    </citation>
    <scope>NUCLEOTIDE SEQUENCE [LARGE SCALE GENOMIC DNA]</scope>
    <source>
        <strain evidence="2 3">NPDC050403</strain>
    </source>
</reference>
<evidence type="ECO:0000313" key="3">
    <source>
        <dbReference type="Proteomes" id="UP001551695"/>
    </source>
</evidence>
<comment type="caution">
    <text evidence="2">The sequence shown here is derived from an EMBL/GenBank/DDBJ whole genome shotgun (WGS) entry which is preliminary data.</text>
</comment>
<accession>A0ABV3G1U8</accession>
<dbReference type="SUPFAM" id="SSF69255">
    <property type="entry name" value="gp5 N-terminal domain-like"/>
    <property type="match status" value="1"/>
</dbReference>
<evidence type="ECO:0000259" key="1">
    <source>
        <dbReference type="Pfam" id="PF04717"/>
    </source>
</evidence>
<keyword evidence="3" id="KW-1185">Reference proteome</keyword>
<dbReference type="Gene3D" id="2.40.50.230">
    <property type="entry name" value="Gp5 N-terminal domain"/>
    <property type="match status" value="1"/>
</dbReference>
<dbReference type="InterPro" id="IPR037026">
    <property type="entry name" value="Vgr_OB-fold_dom_sf"/>
</dbReference>
<dbReference type="Proteomes" id="UP001551695">
    <property type="component" value="Unassembled WGS sequence"/>
</dbReference>
<dbReference type="InterPro" id="IPR006531">
    <property type="entry name" value="Gp5/Vgr_OB"/>
</dbReference>
<proteinExistence type="predicted"/>
<dbReference type="SUPFAM" id="SSF69279">
    <property type="entry name" value="Phage tail proteins"/>
    <property type="match status" value="1"/>
</dbReference>
<gene>
    <name evidence="2" type="ORF">AB0I48_28830</name>
</gene>
<name>A0ABV3G1U8_9NOCA</name>
<organism evidence="2 3">
    <name type="scientific">Nocardia aurea</name>
    <dbReference type="NCBI Taxonomy" id="2144174"/>
    <lineage>
        <taxon>Bacteria</taxon>
        <taxon>Bacillati</taxon>
        <taxon>Actinomycetota</taxon>
        <taxon>Actinomycetes</taxon>
        <taxon>Mycobacteriales</taxon>
        <taxon>Nocardiaceae</taxon>
        <taxon>Nocardia</taxon>
    </lineage>
</organism>